<sequence length="183" mass="20758">MRGRKRPLWPFRRKNSRSLLKDRSGVTAVEFALIAMPFFILSIGILEVGLVQVVNRMVDNAVVSAARMIRTGQAQEGTFTADEFKDEICGFLPAFMCDTNRISVEVVSVDSFAEATETDDLYDDEGEIREDLQFVTGGASEIVVMHVIFKWPMIMSNLELYPEDRGGLRHLTSTMVFRNEPWE</sequence>
<proteinExistence type="predicted"/>
<comment type="caution">
    <text evidence="3">The sequence shown here is derived from an EMBL/GenBank/DDBJ whole genome shotgun (WGS) entry which is preliminary data.</text>
</comment>
<evidence type="ECO:0000313" key="3">
    <source>
        <dbReference type="EMBL" id="POF34439.1"/>
    </source>
</evidence>
<protein>
    <submittedName>
        <fullName evidence="3">TadE-like protein</fullName>
    </submittedName>
</protein>
<dbReference type="InterPro" id="IPR012495">
    <property type="entry name" value="TadE-like_dom"/>
</dbReference>
<dbReference type="Pfam" id="PF07811">
    <property type="entry name" value="TadE"/>
    <property type="match status" value="1"/>
</dbReference>
<evidence type="ECO:0000313" key="4">
    <source>
        <dbReference type="Proteomes" id="UP000236959"/>
    </source>
</evidence>
<keyword evidence="1" id="KW-1133">Transmembrane helix</keyword>
<reference evidence="3 4" key="1">
    <citation type="submission" date="2018-01" db="EMBL/GenBank/DDBJ databases">
        <title>Genomic Encyclopedia of Archaeal and Bacterial Type Strains, Phase II (KMG-II): from individual species to whole genera.</title>
        <authorList>
            <person name="Goeker M."/>
        </authorList>
    </citation>
    <scope>NUCLEOTIDE SEQUENCE [LARGE SCALE GENOMIC DNA]</scope>
    <source>
        <strain evidence="3 4">DSM 17023</strain>
    </source>
</reference>
<name>A0A2S3V447_9HYPH</name>
<gene>
    <name evidence="3" type="ORF">CLV41_101894</name>
</gene>
<organism evidence="3 4">
    <name type="scientific">Roseibium marinum</name>
    <dbReference type="NCBI Taxonomy" id="281252"/>
    <lineage>
        <taxon>Bacteria</taxon>
        <taxon>Pseudomonadati</taxon>
        <taxon>Pseudomonadota</taxon>
        <taxon>Alphaproteobacteria</taxon>
        <taxon>Hyphomicrobiales</taxon>
        <taxon>Stappiaceae</taxon>
        <taxon>Roseibium</taxon>
    </lineage>
</organism>
<keyword evidence="4" id="KW-1185">Reference proteome</keyword>
<keyword evidence="1" id="KW-0472">Membrane</keyword>
<feature type="domain" description="TadE-like" evidence="2">
    <location>
        <begin position="25"/>
        <end position="67"/>
    </location>
</feature>
<feature type="transmembrane region" description="Helical" evidence="1">
    <location>
        <begin position="26"/>
        <end position="46"/>
    </location>
</feature>
<accession>A0A2S3V447</accession>
<dbReference type="Proteomes" id="UP000236959">
    <property type="component" value="Unassembled WGS sequence"/>
</dbReference>
<keyword evidence="1" id="KW-0812">Transmembrane</keyword>
<dbReference type="AlphaFoldDB" id="A0A2S3V447"/>
<dbReference type="EMBL" id="PPCN01000001">
    <property type="protein sequence ID" value="POF34439.1"/>
    <property type="molecule type" value="Genomic_DNA"/>
</dbReference>
<dbReference type="OrthoDB" id="7990385at2"/>
<evidence type="ECO:0000259" key="2">
    <source>
        <dbReference type="Pfam" id="PF07811"/>
    </source>
</evidence>
<evidence type="ECO:0000256" key="1">
    <source>
        <dbReference type="SAM" id="Phobius"/>
    </source>
</evidence>